<dbReference type="AlphaFoldDB" id="A0A921K6T3"/>
<comment type="caution">
    <text evidence="1">The sequence shown here is derived from an EMBL/GenBank/DDBJ whole genome shotgun (WGS) entry which is preliminary data.</text>
</comment>
<organism evidence="1 2">
    <name type="scientific">Enteractinococcus helveticum</name>
    <dbReference type="NCBI Taxonomy" id="1837282"/>
    <lineage>
        <taxon>Bacteria</taxon>
        <taxon>Bacillati</taxon>
        <taxon>Actinomycetota</taxon>
        <taxon>Actinomycetes</taxon>
        <taxon>Micrococcales</taxon>
        <taxon>Micrococcaceae</taxon>
    </lineage>
</organism>
<name>A0A921K6T3_9MICC</name>
<reference evidence="1" key="2">
    <citation type="submission" date="2021-09" db="EMBL/GenBank/DDBJ databases">
        <authorList>
            <person name="Gilroy R."/>
        </authorList>
    </citation>
    <scope>NUCLEOTIDE SEQUENCE</scope>
    <source>
        <strain evidence="1">ChiHjej13B12-14962</strain>
    </source>
</reference>
<dbReference type="Proteomes" id="UP000703315">
    <property type="component" value="Unassembled WGS sequence"/>
</dbReference>
<evidence type="ECO:0000313" key="2">
    <source>
        <dbReference type="Proteomes" id="UP000703315"/>
    </source>
</evidence>
<dbReference type="EMBL" id="DYXC01000029">
    <property type="protein sequence ID" value="HJF13566.1"/>
    <property type="molecule type" value="Genomic_DNA"/>
</dbReference>
<proteinExistence type="predicted"/>
<reference evidence="1" key="1">
    <citation type="journal article" date="2021" name="PeerJ">
        <title>Extensive microbial diversity within the chicken gut microbiome revealed by metagenomics and culture.</title>
        <authorList>
            <person name="Gilroy R."/>
            <person name="Ravi A."/>
            <person name="Getino M."/>
            <person name="Pursley I."/>
            <person name="Horton D.L."/>
            <person name="Alikhan N.F."/>
            <person name="Baker D."/>
            <person name="Gharbi K."/>
            <person name="Hall N."/>
            <person name="Watson M."/>
            <person name="Adriaenssens E.M."/>
            <person name="Foster-Nyarko E."/>
            <person name="Jarju S."/>
            <person name="Secka A."/>
            <person name="Antonio M."/>
            <person name="Oren A."/>
            <person name="Chaudhuri R.R."/>
            <person name="La Ragione R."/>
            <person name="Hildebrand F."/>
            <person name="Pallen M.J."/>
        </authorList>
    </citation>
    <scope>NUCLEOTIDE SEQUENCE</scope>
    <source>
        <strain evidence="1">ChiHjej13B12-14962</strain>
    </source>
</reference>
<evidence type="ECO:0000313" key="1">
    <source>
        <dbReference type="EMBL" id="HJF13566.1"/>
    </source>
</evidence>
<dbReference type="RefSeq" id="WP_303902093.1">
    <property type="nucleotide sequence ID" value="NZ_DYXC01000029.1"/>
</dbReference>
<accession>A0A921K6T3</accession>
<sequence length="80" mass="8992">MTIGQRLVDTMVSAEVDEVFFVPVPNAHPTDHFAIHLDQKEIARDLSRWQLHGACFVQCSNQVFVAGYRVAQVQCQHGVV</sequence>
<protein>
    <submittedName>
        <fullName evidence="1">Uncharacterized protein</fullName>
    </submittedName>
</protein>
<gene>
    <name evidence="1" type="ORF">K8V32_02035</name>
</gene>